<name>A0A3N2DAG1_9MICO</name>
<dbReference type="InterPro" id="IPR036629">
    <property type="entry name" value="YjbJ_sf"/>
</dbReference>
<dbReference type="Gene3D" id="1.10.1470.10">
    <property type="entry name" value="YjbJ"/>
    <property type="match status" value="1"/>
</dbReference>
<dbReference type="EMBL" id="RKHQ01000001">
    <property type="protein sequence ID" value="ROR96434.1"/>
    <property type="molecule type" value="Genomic_DNA"/>
</dbReference>
<evidence type="ECO:0000256" key="1">
    <source>
        <dbReference type="ARBA" id="ARBA00009129"/>
    </source>
</evidence>
<protein>
    <submittedName>
        <fullName evidence="3">CsbD-like protein</fullName>
    </submittedName>
</protein>
<evidence type="ECO:0000313" key="3">
    <source>
        <dbReference type="EMBL" id="ROR96434.1"/>
    </source>
</evidence>
<comment type="caution">
    <text evidence="3">The sequence shown here is derived from an EMBL/GenBank/DDBJ whole genome shotgun (WGS) entry which is preliminary data.</text>
</comment>
<dbReference type="AlphaFoldDB" id="A0A3N2DAG1"/>
<evidence type="ECO:0000259" key="2">
    <source>
        <dbReference type="Pfam" id="PF05532"/>
    </source>
</evidence>
<reference evidence="3 4" key="1">
    <citation type="submission" date="2018-11" db="EMBL/GenBank/DDBJ databases">
        <title>Sequencing the genomes of 1000 actinobacteria strains.</title>
        <authorList>
            <person name="Klenk H.-P."/>
        </authorList>
    </citation>
    <scope>NUCLEOTIDE SEQUENCE [LARGE SCALE GENOMIC DNA]</scope>
    <source>
        <strain evidence="3 4">DSM 13521</strain>
    </source>
</reference>
<dbReference type="RefSeq" id="WP_123738615.1">
    <property type="nucleotide sequence ID" value="NZ_CALFQU010000039.1"/>
</dbReference>
<gene>
    <name evidence="3" type="ORF">EDD28_1018</name>
</gene>
<dbReference type="InterPro" id="IPR008462">
    <property type="entry name" value="CsbD"/>
</dbReference>
<evidence type="ECO:0000313" key="4">
    <source>
        <dbReference type="Proteomes" id="UP000275356"/>
    </source>
</evidence>
<dbReference type="OrthoDB" id="2143260at2"/>
<dbReference type="Pfam" id="PF05532">
    <property type="entry name" value="CsbD"/>
    <property type="match status" value="1"/>
</dbReference>
<sequence length="69" mass="7084">MGLGDKIENAGQDASGRLKEAAGAVTGNEDLKAEGKLDQVAASAKDAVEDVKDKIGEGIEALKDKLSKD</sequence>
<comment type="similarity">
    <text evidence="1">Belongs to the UPF0337 (CsbD) family.</text>
</comment>
<dbReference type="Proteomes" id="UP000275356">
    <property type="component" value="Unassembled WGS sequence"/>
</dbReference>
<dbReference type="SUPFAM" id="SSF69047">
    <property type="entry name" value="Hypothetical protein YjbJ"/>
    <property type="match status" value="1"/>
</dbReference>
<proteinExistence type="inferred from homology"/>
<keyword evidence="4" id="KW-1185">Reference proteome</keyword>
<feature type="domain" description="CsbD-like" evidence="2">
    <location>
        <begin position="5"/>
        <end position="55"/>
    </location>
</feature>
<organism evidence="3 4">
    <name type="scientific">Salana multivorans</name>
    <dbReference type="NCBI Taxonomy" id="120377"/>
    <lineage>
        <taxon>Bacteria</taxon>
        <taxon>Bacillati</taxon>
        <taxon>Actinomycetota</taxon>
        <taxon>Actinomycetes</taxon>
        <taxon>Micrococcales</taxon>
        <taxon>Beutenbergiaceae</taxon>
        <taxon>Salana</taxon>
    </lineage>
</organism>
<accession>A0A3N2DAG1</accession>